<gene>
    <name evidence="1" type="ORF">KIW84_040647</name>
</gene>
<dbReference type="Proteomes" id="UP001058974">
    <property type="component" value="Chromosome 4"/>
</dbReference>
<proteinExistence type="predicted"/>
<protein>
    <recommendedName>
        <fullName evidence="3">RRM domain-containing protein</fullName>
    </recommendedName>
</protein>
<dbReference type="PANTHER" id="PTHR33527:SF14">
    <property type="entry name" value="OS07G0274300 PROTEIN"/>
    <property type="match status" value="1"/>
</dbReference>
<sequence length="339" mass="37309">MNSSSSSSPSASASSSSPSTLVNVSQEDFLLFHKMDRELYTILVTNLSRDPAESMHLLAMWLWLERVGFHNVVKKIMTLPVILINEVADESIICFSCFNTNANNNAYLIALASSSSSSSGESNDIPLLQSLLQEEISLKFFYEFRLEATRAIERTRQEVCSRALTDIMQQAMMRNSAERMVENSVWFGSIGPANLQFGPVGIASAMAQVQQPTNSAVVVGGGEGGGIVPADARTLFVTFSKGYRVEEWEVREFFTMAYGDCVEALFMQETPPNEQALFARIVFRKANTIDMILRGATKAKFSINGKHVWARKFVPKRGNTGRVIVSGETSGFGNSGFGM</sequence>
<name>A0A9D5AKC7_PEA</name>
<dbReference type="Gramene" id="Psat04G0064700-T1">
    <property type="protein sequence ID" value="KAI5415282.1"/>
    <property type="gene ID" value="KIW84_040647"/>
</dbReference>
<dbReference type="PANTHER" id="PTHR33527">
    <property type="entry name" value="OS07G0274300 PROTEIN"/>
    <property type="match status" value="1"/>
</dbReference>
<dbReference type="AlphaFoldDB" id="A0A9D5AKC7"/>
<evidence type="ECO:0000313" key="1">
    <source>
        <dbReference type="EMBL" id="KAI5415282.1"/>
    </source>
</evidence>
<dbReference type="Gramene" id="Psat4g017600.1">
    <property type="protein sequence ID" value="Psat4g017600.1.cds1"/>
    <property type="gene ID" value="Psat4g017600"/>
</dbReference>
<keyword evidence="2" id="KW-1185">Reference proteome</keyword>
<reference evidence="1 2" key="1">
    <citation type="journal article" date="2022" name="Nat. Genet.">
        <title>Improved pea reference genome and pan-genome highlight genomic features and evolutionary characteristics.</title>
        <authorList>
            <person name="Yang T."/>
            <person name="Liu R."/>
            <person name="Luo Y."/>
            <person name="Hu S."/>
            <person name="Wang D."/>
            <person name="Wang C."/>
            <person name="Pandey M.K."/>
            <person name="Ge S."/>
            <person name="Xu Q."/>
            <person name="Li N."/>
            <person name="Li G."/>
            <person name="Huang Y."/>
            <person name="Saxena R.K."/>
            <person name="Ji Y."/>
            <person name="Li M."/>
            <person name="Yan X."/>
            <person name="He Y."/>
            <person name="Liu Y."/>
            <person name="Wang X."/>
            <person name="Xiang C."/>
            <person name="Varshney R.K."/>
            <person name="Ding H."/>
            <person name="Gao S."/>
            <person name="Zong X."/>
        </authorList>
    </citation>
    <scope>NUCLEOTIDE SEQUENCE [LARGE SCALE GENOMIC DNA]</scope>
    <source>
        <strain evidence="1 2">cv. Zhongwan 6</strain>
    </source>
</reference>
<evidence type="ECO:0008006" key="3">
    <source>
        <dbReference type="Google" id="ProtNLM"/>
    </source>
</evidence>
<dbReference type="OrthoDB" id="1882251at2759"/>
<evidence type="ECO:0000313" key="2">
    <source>
        <dbReference type="Proteomes" id="UP001058974"/>
    </source>
</evidence>
<organism evidence="1 2">
    <name type="scientific">Pisum sativum</name>
    <name type="common">Garden pea</name>
    <name type="synonym">Lathyrus oleraceus</name>
    <dbReference type="NCBI Taxonomy" id="3888"/>
    <lineage>
        <taxon>Eukaryota</taxon>
        <taxon>Viridiplantae</taxon>
        <taxon>Streptophyta</taxon>
        <taxon>Embryophyta</taxon>
        <taxon>Tracheophyta</taxon>
        <taxon>Spermatophyta</taxon>
        <taxon>Magnoliopsida</taxon>
        <taxon>eudicotyledons</taxon>
        <taxon>Gunneridae</taxon>
        <taxon>Pentapetalae</taxon>
        <taxon>rosids</taxon>
        <taxon>fabids</taxon>
        <taxon>Fabales</taxon>
        <taxon>Fabaceae</taxon>
        <taxon>Papilionoideae</taxon>
        <taxon>50 kb inversion clade</taxon>
        <taxon>NPAAA clade</taxon>
        <taxon>Hologalegina</taxon>
        <taxon>IRL clade</taxon>
        <taxon>Fabeae</taxon>
        <taxon>Lathyrus</taxon>
    </lineage>
</organism>
<accession>A0A9D5AKC7</accession>
<dbReference type="EMBL" id="JAMSHJ010000004">
    <property type="protein sequence ID" value="KAI5415282.1"/>
    <property type="molecule type" value="Genomic_DNA"/>
</dbReference>
<comment type="caution">
    <text evidence="1">The sequence shown here is derived from an EMBL/GenBank/DDBJ whole genome shotgun (WGS) entry which is preliminary data.</text>
</comment>